<evidence type="ECO:0000256" key="1">
    <source>
        <dbReference type="ARBA" id="ARBA00005254"/>
    </source>
</evidence>
<dbReference type="InterPro" id="IPR018376">
    <property type="entry name" value="Enoyl-CoA_hyd/isom_CS"/>
</dbReference>
<accession>A0ABN1HC08</accession>
<comment type="similarity">
    <text evidence="1 2">Belongs to the enoyl-CoA hydratase/isomerase family.</text>
</comment>
<keyword evidence="4" id="KW-1185">Reference proteome</keyword>
<evidence type="ECO:0000313" key="4">
    <source>
        <dbReference type="Proteomes" id="UP001500957"/>
    </source>
</evidence>
<dbReference type="SUPFAM" id="SSF52096">
    <property type="entry name" value="ClpP/crotonase"/>
    <property type="match status" value="1"/>
</dbReference>
<dbReference type="RefSeq" id="WP_344609131.1">
    <property type="nucleotide sequence ID" value="NZ_BAAAHE010000049.1"/>
</dbReference>
<name>A0ABN1HC08_9ACTN</name>
<dbReference type="InterPro" id="IPR051683">
    <property type="entry name" value="Enoyl-CoA_Hydratase/Isomerase"/>
</dbReference>
<protein>
    <recommendedName>
        <fullName evidence="5">Enoyl-CoA hydratase</fullName>
    </recommendedName>
</protein>
<dbReference type="Proteomes" id="UP001500957">
    <property type="component" value="Unassembled WGS sequence"/>
</dbReference>
<dbReference type="PROSITE" id="PS00166">
    <property type="entry name" value="ENOYL_COA_HYDRATASE"/>
    <property type="match status" value="1"/>
</dbReference>
<dbReference type="Gene3D" id="3.90.226.10">
    <property type="entry name" value="2-enoyl-CoA Hydratase, Chain A, domain 1"/>
    <property type="match status" value="1"/>
</dbReference>
<comment type="caution">
    <text evidence="3">The sequence shown here is derived from an EMBL/GenBank/DDBJ whole genome shotgun (WGS) entry which is preliminary data.</text>
</comment>
<dbReference type="PANTHER" id="PTHR42964:SF1">
    <property type="entry name" value="POLYKETIDE BIOSYNTHESIS ENOYL-COA HYDRATASE PKSH-RELATED"/>
    <property type="match status" value="1"/>
</dbReference>
<evidence type="ECO:0008006" key="5">
    <source>
        <dbReference type="Google" id="ProtNLM"/>
    </source>
</evidence>
<sequence length="250" mass="27315">MSDPVKVWQDGSVGHLVMSRPDKANSLSTSMREHLCAGLKNLDADPDIDVIVLSGEGPAFSSGGDLREHGPSTMTVEQAWTMLASGIDLTESLEGISKLVVARVQGPAHAGGLLLSLCADITVAARTARFRCPELLRGRPDPFIPLRLTSKVGRERAADLMYTAKEIDGVEAERIGLIARCVDEADLDTEVAAVVAAIQRTDRASRTVWKRTLHTMRPTPNVWDFAPYFTSEETAHRSYHWRTNGVVPKE</sequence>
<dbReference type="CDD" id="cd06558">
    <property type="entry name" value="crotonase-like"/>
    <property type="match status" value="1"/>
</dbReference>
<reference evidence="3 4" key="1">
    <citation type="journal article" date="2019" name="Int. J. Syst. Evol. Microbiol.">
        <title>The Global Catalogue of Microorganisms (GCM) 10K type strain sequencing project: providing services to taxonomists for standard genome sequencing and annotation.</title>
        <authorList>
            <consortium name="The Broad Institute Genomics Platform"/>
            <consortium name="The Broad Institute Genome Sequencing Center for Infectious Disease"/>
            <person name="Wu L."/>
            <person name="Ma J."/>
        </authorList>
    </citation>
    <scope>NUCLEOTIDE SEQUENCE [LARGE SCALE GENOMIC DNA]</scope>
    <source>
        <strain evidence="3 4">JCM 10671</strain>
    </source>
</reference>
<dbReference type="InterPro" id="IPR029045">
    <property type="entry name" value="ClpP/crotonase-like_dom_sf"/>
</dbReference>
<evidence type="ECO:0000313" key="3">
    <source>
        <dbReference type="EMBL" id="GAA0636113.1"/>
    </source>
</evidence>
<dbReference type="InterPro" id="IPR001753">
    <property type="entry name" value="Enoyl-CoA_hydra/iso"/>
</dbReference>
<gene>
    <name evidence="3" type="ORF">GCM10009547_45420</name>
</gene>
<evidence type="ECO:0000256" key="2">
    <source>
        <dbReference type="RuleBase" id="RU003707"/>
    </source>
</evidence>
<dbReference type="PANTHER" id="PTHR42964">
    <property type="entry name" value="ENOYL-COA HYDRATASE"/>
    <property type="match status" value="1"/>
</dbReference>
<proteinExistence type="inferred from homology"/>
<dbReference type="Pfam" id="PF00378">
    <property type="entry name" value="ECH_1"/>
    <property type="match status" value="1"/>
</dbReference>
<dbReference type="EMBL" id="BAAAHE010000049">
    <property type="protein sequence ID" value="GAA0636113.1"/>
    <property type="molecule type" value="Genomic_DNA"/>
</dbReference>
<organism evidence="3 4">
    <name type="scientific">Sporichthya brevicatena</name>
    <dbReference type="NCBI Taxonomy" id="171442"/>
    <lineage>
        <taxon>Bacteria</taxon>
        <taxon>Bacillati</taxon>
        <taxon>Actinomycetota</taxon>
        <taxon>Actinomycetes</taxon>
        <taxon>Sporichthyales</taxon>
        <taxon>Sporichthyaceae</taxon>
        <taxon>Sporichthya</taxon>
    </lineage>
</organism>